<name>A0A1X7U7X8_AMPQE</name>
<reference evidence="1" key="1">
    <citation type="submission" date="2017-05" db="UniProtKB">
        <authorList>
            <consortium name="EnsemblMetazoa"/>
        </authorList>
    </citation>
    <scope>IDENTIFICATION</scope>
</reference>
<protein>
    <submittedName>
        <fullName evidence="1">Uncharacterized protein</fullName>
    </submittedName>
</protein>
<dbReference type="InParanoid" id="A0A1X7U7X8"/>
<proteinExistence type="predicted"/>
<dbReference type="AlphaFoldDB" id="A0A1X7U7X8"/>
<evidence type="ECO:0000313" key="1">
    <source>
        <dbReference type="EnsemblMetazoa" id="Aqu2.1.23556_001"/>
    </source>
</evidence>
<accession>A0A1X7U7X8</accession>
<sequence length="106" mass="11940">MSNIVYIKQIVAAYFIRVPGVVLNNLLPFGEGINNLNKIESATYYRTPSIFEHFFSQISDQKPVAIILSCRSDVLLQLLIMESDLKRWLAEGLSSQLQLPVDKGVV</sequence>
<organism evidence="1">
    <name type="scientific">Amphimedon queenslandica</name>
    <name type="common">Sponge</name>
    <dbReference type="NCBI Taxonomy" id="400682"/>
    <lineage>
        <taxon>Eukaryota</taxon>
        <taxon>Metazoa</taxon>
        <taxon>Porifera</taxon>
        <taxon>Demospongiae</taxon>
        <taxon>Heteroscleromorpha</taxon>
        <taxon>Haplosclerida</taxon>
        <taxon>Niphatidae</taxon>
        <taxon>Amphimedon</taxon>
    </lineage>
</organism>
<dbReference type="EnsemblMetazoa" id="Aqu2.1.23556_001">
    <property type="protein sequence ID" value="Aqu2.1.23556_001"/>
    <property type="gene ID" value="Aqu2.1.23556"/>
</dbReference>